<comment type="caution">
    <text evidence="1">The sequence shown here is derived from an EMBL/GenBank/DDBJ whole genome shotgun (WGS) entry which is preliminary data.</text>
</comment>
<evidence type="ECO:0000313" key="1">
    <source>
        <dbReference type="EMBL" id="RVU96395.1"/>
    </source>
</evidence>
<accession>A0A2N8PYJ2</accession>
<dbReference type="RefSeq" id="WP_102871780.1">
    <property type="nucleotide sequence ID" value="NZ_JAQCOW010000031.1"/>
</dbReference>
<dbReference type="NCBIfam" id="NF047353">
    <property type="entry name" value="tube_lmo2291"/>
    <property type="match status" value="1"/>
</dbReference>
<sequence>MLLKMNIQLFARNKNAKREHYLAEYTPGQETAPTAESEEWLRLAKYISSIGDDTDEQTDDTGFYDSDGTPETTVTAVAGAYSPEGSYDPEDAAQALVESKKYKIGEGRKVWHKVIMTNGDTYVGRATLTDIVAGAGDATAYEDFSCTITFDRIPEKTPKK</sequence>
<dbReference type="EMBL" id="RYZS01000001">
    <property type="protein sequence ID" value="RVU96395.1"/>
    <property type="molecule type" value="Genomic_DNA"/>
</dbReference>
<evidence type="ECO:0000313" key="2">
    <source>
        <dbReference type="Proteomes" id="UP000288388"/>
    </source>
</evidence>
<organism evidence="1 2">
    <name type="scientific">Enterococcus avium</name>
    <name type="common">Streptococcus avium</name>
    <dbReference type="NCBI Taxonomy" id="33945"/>
    <lineage>
        <taxon>Bacteria</taxon>
        <taxon>Bacillati</taxon>
        <taxon>Bacillota</taxon>
        <taxon>Bacilli</taxon>
        <taxon>Lactobacillales</taxon>
        <taxon>Enterococcaceae</taxon>
        <taxon>Enterococcus</taxon>
    </lineage>
</organism>
<proteinExistence type="predicted"/>
<name>A0A2N8PYJ2_ENTAV</name>
<protein>
    <submittedName>
        <fullName evidence="1">Phage tail protein</fullName>
    </submittedName>
</protein>
<dbReference type="Proteomes" id="UP000288388">
    <property type="component" value="Unassembled WGS sequence"/>
</dbReference>
<dbReference type="AlphaFoldDB" id="A0A2N8PYJ2"/>
<reference evidence="1 2" key="1">
    <citation type="submission" date="2018-12" db="EMBL/GenBank/DDBJ databases">
        <title>A novel vanA-carrying plasmid in a clinical isolate of Enterococcus avium.</title>
        <authorList>
            <person name="Bernasconi O.J."/>
            <person name="Luzzaro F."/>
            <person name="Endimiani A."/>
        </authorList>
    </citation>
    <scope>NUCLEOTIDE SEQUENCE [LARGE SCALE GENOMIC DNA]</scope>
    <source>
        <strain evidence="1 2">LC0559/18</strain>
    </source>
</reference>
<gene>
    <name evidence="1" type="ORF">EK398_16985</name>
</gene>